<evidence type="ECO:0000256" key="2">
    <source>
        <dbReference type="ARBA" id="ARBA00023015"/>
    </source>
</evidence>
<dbReference type="PROSITE" id="PS01124">
    <property type="entry name" value="HTH_ARAC_FAMILY_2"/>
    <property type="match status" value="1"/>
</dbReference>
<dbReference type="Proteomes" id="UP000033187">
    <property type="component" value="Chromosome 1"/>
</dbReference>
<protein>
    <submittedName>
        <fullName evidence="6">Transcriptional regulator, AraC family</fullName>
    </submittedName>
</protein>
<dbReference type="Gene3D" id="2.60.120.10">
    <property type="entry name" value="Jelly Rolls"/>
    <property type="match status" value="1"/>
</dbReference>
<sequence length="267" mass="29433">MMQRSTDAADYQELPVAVAVMRKHFPADWVTPFHSHRRDQLLLASSGTMRVRTQTHSWIVPPQRAVYMPGGFEHTVAMRDPVEMRTLYIEPKAHRDLPSACVVISPSALLKELINALLDEPVDYSDSSRGLCLSQLILEEVCRGRSLDLSIPMPSDPRLMRVCEHVLGNPGDHGSLGSYADLAGASERTLARLSQDELGMGFAAWRQHIRFHYALEDLARGTPVGKVAHACGYASVSAFTAAFRKSLGHPPTRILEHLSEVSGLEGA</sequence>
<organism evidence="6 7">
    <name type="scientific">Candidatus Filomicrobium marinum</name>
    <dbReference type="NCBI Taxonomy" id="1608628"/>
    <lineage>
        <taxon>Bacteria</taxon>
        <taxon>Pseudomonadati</taxon>
        <taxon>Pseudomonadota</taxon>
        <taxon>Alphaproteobacteria</taxon>
        <taxon>Hyphomicrobiales</taxon>
        <taxon>Hyphomicrobiaceae</taxon>
        <taxon>Filomicrobium</taxon>
    </lineage>
</organism>
<dbReference type="Pfam" id="PF12833">
    <property type="entry name" value="HTH_18"/>
    <property type="match status" value="1"/>
</dbReference>
<dbReference type="AlphaFoldDB" id="A0A0D6JG75"/>
<keyword evidence="7" id="KW-1185">Reference proteome</keyword>
<dbReference type="Gene3D" id="1.10.10.60">
    <property type="entry name" value="Homeodomain-like"/>
    <property type="match status" value="1"/>
</dbReference>
<name>A0A0D6JG75_9HYPH</name>
<evidence type="ECO:0000256" key="1">
    <source>
        <dbReference type="ARBA" id="ARBA00022491"/>
    </source>
</evidence>
<dbReference type="SMART" id="SM00342">
    <property type="entry name" value="HTH_ARAC"/>
    <property type="match status" value="1"/>
</dbReference>
<dbReference type="InterPro" id="IPR009057">
    <property type="entry name" value="Homeodomain-like_sf"/>
</dbReference>
<feature type="domain" description="HTH araC/xylS-type" evidence="5">
    <location>
        <begin position="160"/>
        <end position="257"/>
    </location>
</feature>
<keyword evidence="2" id="KW-0805">Transcription regulation</keyword>
<dbReference type="Pfam" id="PF02311">
    <property type="entry name" value="AraC_binding"/>
    <property type="match status" value="1"/>
</dbReference>
<dbReference type="RefSeq" id="WP_046478181.1">
    <property type="nucleotide sequence ID" value="NZ_LN829118.1"/>
</dbReference>
<evidence type="ECO:0000256" key="4">
    <source>
        <dbReference type="ARBA" id="ARBA00023163"/>
    </source>
</evidence>
<accession>A0A0D6JG75</accession>
<evidence type="ECO:0000313" key="7">
    <source>
        <dbReference type="Proteomes" id="UP000033187"/>
    </source>
</evidence>
<dbReference type="InterPro" id="IPR011051">
    <property type="entry name" value="RmlC_Cupin_sf"/>
</dbReference>
<evidence type="ECO:0000313" key="6">
    <source>
        <dbReference type="EMBL" id="CPR19424.1"/>
    </source>
</evidence>
<keyword evidence="1" id="KW-0678">Repressor</keyword>
<evidence type="ECO:0000259" key="5">
    <source>
        <dbReference type="PROSITE" id="PS01124"/>
    </source>
</evidence>
<dbReference type="SUPFAM" id="SSF51182">
    <property type="entry name" value="RmlC-like cupins"/>
    <property type="match status" value="1"/>
</dbReference>
<dbReference type="InterPro" id="IPR003313">
    <property type="entry name" value="AraC-bd"/>
</dbReference>
<dbReference type="PANTHER" id="PTHR11019">
    <property type="entry name" value="HTH-TYPE TRANSCRIPTIONAL REGULATOR NIMR"/>
    <property type="match status" value="1"/>
</dbReference>
<dbReference type="GO" id="GO:0003700">
    <property type="term" value="F:DNA-binding transcription factor activity"/>
    <property type="evidence" value="ECO:0007669"/>
    <property type="project" value="InterPro"/>
</dbReference>
<evidence type="ECO:0000256" key="3">
    <source>
        <dbReference type="ARBA" id="ARBA00023125"/>
    </source>
</evidence>
<dbReference type="InterPro" id="IPR014710">
    <property type="entry name" value="RmlC-like_jellyroll"/>
</dbReference>
<dbReference type="FunFam" id="1.10.10.60:FF:000132">
    <property type="entry name" value="AraC family transcriptional regulator"/>
    <property type="match status" value="1"/>
</dbReference>
<dbReference type="SUPFAM" id="SSF46689">
    <property type="entry name" value="Homeodomain-like"/>
    <property type="match status" value="1"/>
</dbReference>
<dbReference type="PANTHER" id="PTHR11019:SF159">
    <property type="entry name" value="TRANSCRIPTIONAL REGULATOR-RELATED"/>
    <property type="match status" value="1"/>
</dbReference>
<dbReference type="GO" id="GO:0043565">
    <property type="term" value="F:sequence-specific DNA binding"/>
    <property type="evidence" value="ECO:0007669"/>
    <property type="project" value="InterPro"/>
</dbReference>
<dbReference type="InterPro" id="IPR018060">
    <property type="entry name" value="HTH_AraC"/>
</dbReference>
<dbReference type="CDD" id="cd06124">
    <property type="entry name" value="cupin_NimR-like_N"/>
    <property type="match status" value="1"/>
</dbReference>
<dbReference type="EMBL" id="LN829119">
    <property type="protein sequence ID" value="CPR19424.1"/>
    <property type="molecule type" value="Genomic_DNA"/>
</dbReference>
<dbReference type="OrthoDB" id="9804543at2"/>
<proteinExistence type="predicted"/>
<dbReference type="KEGG" id="fil:BN1229_v1_2160"/>
<keyword evidence="3" id="KW-0238">DNA-binding</keyword>
<reference evidence="7" key="1">
    <citation type="submission" date="2015-02" db="EMBL/GenBank/DDBJ databases">
        <authorList>
            <person name="Chooi Y.-H."/>
        </authorList>
    </citation>
    <scope>NUCLEOTIDE SEQUENCE [LARGE SCALE GENOMIC DNA]</scope>
    <source>
        <strain evidence="7">strain Y</strain>
    </source>
</reference>
<gene>
    <name evidence="6" type="ORF">YBN1229_v1_2160</name>
</gene>
<dbReference type="KEGG" id="fiy:BN1229_v1_2160"/>
<keyword evidence="4" id="KW-0804">Transcription</keyword>